<evidence type="ECO:0000259" key="11">
    <source>
        <dbReference type="Pfam" id="PF22310"/>
    </source>
</evidence>
<comment type="subcellular location">
    <subcellularLocation>
        <location evidence="2">Cell envelope</location>
    </subcellularLocation>
</comment>
<name>A0A5C7ET43_9PROT</name>
<feature type="domain" description="M23ase beta-sheet core" evidence="9">
    <location>
        <begin position="297"/>
        <end position="393"/>
    </location>
</feature>
<sequence length="435" mass="47621">MIDHEILTEDRNRPARRSRRWIVALSAIPFFGMVAAFGIAPGTRVETITQRSVVDELELRMASEERAPALALWQQEVIQKGDTVGTLLSRLGVDNEDVVAFLQSVRGNAALRRLVPGKTVKAQVTEHGQLLAFRYLDGTNDELVVDRSEEGFMVRTGTPAVEQRVVLKAGRIESSLFAATDAAEIPDAIAIQMAEIFGSDIDFHRDIRKGDRFIVIYEAEYYDGALVRSGRILAAEFVNDGKTYQAIYFSTPEGSGYYSPDGKSLKKAFLRSPLPFSRITSKFTLARFHPIFKEWRAHRGVDYGAPVGTPVRATGNGRVAFAGKQGGYGNIVIIQHAGGYSTAYAHLSGFAKGIRPGVRVEQGQTIGYVGMTGWATGPHLHYEFRVNGVQRDPLKVAMPEAPPIGAQHRAAFKAAAAALTAQMDLMRSVVLAQAE</sequence>
<dbReference type="Proteomes" id="UP000321201">
    <property type="component" value="Unassembled WGS sequence"/>
</dbReference>
<dbReference type="PANTHER" id="PTHR21666:SF288">
    <property type="entry name" value="CELL DIVISION PROTEIN YTFB"/>
    <property type="match status" value="1"/>
</dbReference>
<gene>
    <name evidence="12" type="ORF">FR698_15105</name>
</gene>
<keyword evidence="8" id="KW-0812">Transmembrane</keyword>
<dbReference type="Pfam" id="PF22310">
    <property type="entry name" value="NMB0315_dom_I"/>
    <property type="match status" value="1"/>
</dbReference>
<keyword evidence="5" id="KW-0378">Hydrolase</keyword>
<dbReference type="InterPro" id="IPR054512">
    <property type="entry name" value="NMB0315-like_N"/>
</dbReference>
<evidence type="ECO:0000256" key="4">
    <source>
        <dbReference type="ARBA" id="ARBA00022723"/>
    </source>
</evidence>
<dbReference type="InterPro" id="IPR045834">
    <property type="entry name" value="Csd3_N2"/>
</dbReference>
<dbReference type="Gene3D" id="3.10.450.350">
    <property type="match status" value="2"/>
</dbReference>
<feature type="transmembrane region" description="Helical" evidence="8">
    <location>
        <begin position="21"/>
        <end position="40"/>
    </location>
</feature>
<dbReference type="Pfam" id="PF19425">
    <property type="entry name" value="Csd3_N2"/>
    <property type="match status" value="1"/>
</dbReference>
<keyword evidence="13" id="KW-1185">Reference proteome</keyword>
<dbReference type="InParanoid" id="A0A5C7ET43"/>
<evidence type="ECO:0000256" key="7">
    <source>
        <dbReference type="ARBA" id="ARBA00023049"/>
    </source>
</evidence>
<evidence type="ECO:0000313" key="13">
    <source>
        <dbReference type="Proteomes" id="UP000321201"/>
    </source>
</evidence>
<keyword evidence="8" id="KW-0472">Membrane</keyword>
<dbReference type="InterPro" id="IPR016047">
    <property type="entry name" value="M23ase_b-sheet_dom"/>
</dbReference>
<keyword evidence="6" id="KW-0862">Zinc</keyword>
<comment type="caution">
    <text evidence="12">The sequence shown here is derived from an EMBL/GenBank/DDBJ whole genome shotgun (WGS) entry which is preliminary data.</text>
</comment>
<evidence type="ECO:0000256" key="6">
    <source>
        <dbReference type="ARBA" id="ARBA00022833"/>
    </source>
</evidence>
<keyword evidence="4" id="KW-0479">Metal-binding</keyword>
<organism evidence="12 13">
    <name type="scientific">Pelomicrobium methylotrophicum</name>
    <dbReference type="NCBI Taxonomy" id="2602750"/>
    <lineage>
        <taxon>Bacteria</taxon>
        <taxon>Pseudomonadati</taxon>
        <taxon>Pseudomonadota</taxon>
        <taxon>Hydrogenophilia</taxon>
        <taxon>Hydrogenophilia incertae sedis</taxon>
        <taxon>Pelomicrobium</taxon>
    </lineage>
</organism>
<accession>A0A5C7ET43</accession>
<dbReference type="Gene3D" id="2.70.70.10">
    <property type="entry name" value="Glucose Permease (Domain IIA)"/>
    <property type="match status" value="1"/>
</dbReference>
<dbReference type="FunCoup" id="A0A5C7ET43">
    <property type="interactions" value="103"/>
</dbReference>
<evidence type="ECO:0000259" key="9">
    <source>
        <dbReference type="Pfam" id="PF01551"/>
    </source>
</evidence>
<evidence type="ECO:0000313" key="12">
    <source>
        <dbReference type="EMBL" id="TXF10482.1"/>
    </source>
</evidence>
<evidence type="ECO:0000259" key="10">
    <source>
        <dbReference type="Pfam" id="PF19425"/>
    </source>
</evidence>
<proteinExistence type="predicted"/>
<dbReference type="InterPro" id="IPR011055">
    <property type="entry name" value="Dup_hybrid_motif"/>
</dbReference>
<evidence type="ECO:0000256" key="5">
    <source>
        <dbReference type="ARBA" id="ARBA00022801"/>
    </source>
</evidence>
<evidence type="ECO:0000256" key="8">
    <source>
        <dbReference type="SAM" id="Phobius"/>
    </source>
</evidence>
<dbReference type="GO" id="GO:0030313">
    <property type="term" value="C:cell envelope"/>
    <property type="evidence" value="ECO:0007669"/>
    <property type="project" value="UniProtKB-SubCell"/>
</dbReference>
<dbReference type="OrthoDB" id="5298450at2"/>
<protein>
    <submittedName>
        <fullName evidence="12">M23 family metallopeptidase</fullName>
    </submittedName>
</protein>
<dbReference type="RefSeq" id="WP_147801027.1">
    <property type="nucleotide sequence ID" value="NZ_VPFL01000029.1"/>
</dbReference>
<keyword evidence="8" id="KW-1133">Transmembrane helix</keyword>
<reference evidence="12 13" key="1">
    <citation type="submission" date="2019-08" db="EMBL/GenBank/DDBJ databases">
        <title>Pelomicrobium methylotrophicum gen. nov., sp. nov. a moderately thermophilic, facultatively anaerobic, lithoautotrophic and methylotrophic bacterium isolated from a terrestrial mud volcano.</title>
        <authorList>
            <person name="Slobodkina G.B."/>
            <person name="Merkel A.Y."/>
            <person name="Slobodkin A.I."/>
        </authorList>
    </citation>
    <scope>NUCLEOTIDE SEQUENCE [LARGE SCALE GENOMIC DNA]</scope>
    <source>
        <strain evidence="12 13">SM250</strain>
    </source>
</reference>
<dbReference type="Pfam" id="PF01551">
    <property type="entry name" value="Peptidase_M23"/>
    <property type="match status" value="1"/>
</dbReference>
<dbReference type="GO" id="GO:0006508">
    <property type="term" value="P:proteolysis"/>
    <property type="evidence" value="ECO:0007669"/>
    <property type="project" value="UniProtKB-KW"/>
</dbReference>
<evidence type="ECO:0000256" key="3">
    <source>
        <dbReference type="ARBA" id="ARBA00022670"/>
    </source>
</evidence>
<dbReference type="EMBL" id="VPFL01000029">
    <property type="protein sequence ID" value="TXF10482.1"/>
    <property type="molecule type" value="Genomic_DNA"/>
</dbReference>
<keyword evidence="7" id="KW-0482">Metalloprotease</keyword>
<dbReference type="PANTHER" id="PTHR21666">
    <property type="entry name" value="PEPTIDASE-RELATED"/>
    <property type="match status" value="1"/>
</dbReference>
<dbReference type="GO" id="GO:0004222">
    <property type="term" value="F:metalloendopeptidase activity"/>
    <property type="evidence" value="ECO:0007669"/>
    <property type="project" value="TreeGrafter"/>
</dbReference>
<dbReference type="CDD" id="cd12797">
    <property type="entry name" value="M23_peptidase"/>
    <property type="match status" value="1"/>
</dbReference>
<comment type="cofactor">
    <cofactor evidence="1">
        <name>Zn(2+)</name>
        <dbReference type="ChEBI" id="CHEBI:29105"/>
    </cofactor>
</comment>
<dbReference type="AlphaFoldDB" id="A0A5C7ET43"/>
<dbReference type="SUPFAM" id="SSF51261">
    <property type="entry name" value="Duplicated hybrid motif"/>
    <property type="match status" value="1"/>
</dbReference>
<feature type="domain" description="DD-carboxypeptidase/endopeptidase Mpg-like N-terminal" evidence="11">
    <location>
        <begin position="72"/>
        <end position="135"/>
    </location>
</feature>
<feature type="domain" description="Csd3-like second N-terminal" evidence="10">
    <location>
        <begin position="169"/>
        <end position="283"/>
    </location>
</feature>
<keyword evidence="3" id="KW-0645">Protease</keyword>
<evidence type="ECO:0000256" key="2">
    <source>
        <dbReference type="ARBA" id="ARBA00004196"/>
    </source>
</evidence>
<dbReference type="InterPro" id="IPR050570">
    <property type="entry name" value="Cell_wall_metabolism_enzyme"/>
</dbReference>
<dbReference type="GO" id="GO:0046872">
    <property type="term" value="F:metal ion binding"/>
    <property type="evidence" value="ECO:0007669"/>
    <property type="project" value="UniProtKB-KW"/>
</dbReference>
<evidence type="ECO:0000256" key="1">
    <source>
        <dbReference type="ARBA" id="ARBA00001947"/>
    </source>
</evidence>